<keyword evidence="1" id="KW-0812">Transmembrane</keyword>
<feature type="transmembrane region" description="Helical" evidence="1">
    <location>
        <begin position="81"/>
        <end position="104"/>
    </location>
</feature>
<evidence type="ECO:0000313" key="3">
    <source>
        <dbReference type="Proteomes" id="UP000420707"/>
    </source>
</evidence>
<keyword evidence="1" id="KW-1133">Transmembrane helix</keyword>
<keyword evidence="1" id="KW-0472">Membrane</keyword>
<evidence type="ECO:0000313" key="2">
    <source>
        <dbReference type="EMBL" id="MQN30912.1"/>
    </source>
</evidence>
<dbReference type="RefSeq" id="WP_153086689.1">
    <property type="nucleotide sequence ID" value="NZ_VZAM01000080.1"/>
</dbReference>
<accession>A0AAW9T6L5</accession>
<sequence>MDFDFADYTYSGLLGLFSAVIGMCYPLMIQAIDRIDEKYQVVRFVELFKEETVYARFQKLILLAIGFAIIAPFALFVMKGILWMQMFVLVCHTLVVLNLLLYVVRLYKLILIYNDPSLFCKHLINKPEECLLEFIDLAKYAAKRENINLYNSCMRRVYELLSKDDEL</sequence>
<gene>
    <name evidence="2" type="ORF">F7D90_02865</name>
</gene>
<reference evidence="3" key="1">
    <citation type="submission" date="2019-09" db="EMBL/GenBank/DDBJ databases">
        <title>Distinct polysaccharide growth profiles of human intestinal Prevotella copri isolates.</title>
        <authorList>
            <person name="Fehlner-Peach H."/>
            <person name="Magnabosco C."/>
            <person name="Raghavan V."/>
            <person name="Scher J.U."/>
            <person name="Tett A."/>
            <person name="Cox L.M."/>
            <person name="Gottsegen C."/>
            <person name="Watters A."/>
            <person name="Wiltshire- Gordon J.D."/>
            <person name="Segata N."/>
            <person name="Bonneau R."/>
            <person name="Littman D.R."/>
        </authorList>
    </citation>
    <scope>NUCLEOTIDE SEQUENCE [LARGE SCALE GENOMIC DNA]</scope>
    <source>
        <strain evidence="3">iAP146</strain>
    </source>
</reference>
<proteinExistence type="predicted"/>
<organism evidence="2 3">
    <name type="scientific">Segatella copri</name>
    <dbReference type="NCBI Taxonomy" id="165179"/>
    <lineage>
        <taxon>Bacteria</taxon>
        <taxon>Pseudomonadati</taxon>
        <taxon>Bacteroidota</taxon>
        <taxon>Bacteroidia</taxon>
        <taxon>Bacteroidales</taxon>
        <taxon>Prevotellaceae</taxon>
        <taxon>Segatella</taxon>
    </lineage>
</organism>
<dbReference type="EMBL" id="VZCR01000020">
    <property type="protein sequence ID" value="MQN30912.1"/>
    <property type="molecule type" value="Genomic_DNA"/>
</dbReference>
<dbReference type="Proteomes" id="UP000420707">
    <property type="component" value="Unassembled WGS sequence"/>
</dbReference>
<name>A0AAW9T6L5_9BACT</name>
<evidence type="ECO:0000256" key="1">
    <source>
        <dbReference type="SAM" id="Phobius"/>
    </source>
</evidence>
<protein>
    <submittedName>
        <fullName evidence="2">Uncharacterized protein</fullName>
    </submittedName>
</protein>
<comment type="caution">
    <text evidence="2">The sequence shown here is derived from an EMBL/GenBank/DDBJ whole genome shotgun (WGS) entry which is preliminary data.</text>
</comment>
<dbReference type="AlphaFoldDB" id="A0AAW9T6L5"/>
<feature type="transmembrane region" description="Helical" evidence="1">
    <location>
        <begin position="53"/>
        <end position="75"/>
    </location>
</feature>
<feature type="transmembrane region" description="Helical" evidence="1">
    <location>
        <begin position="12"/>
        <end position="32"/>
    </location>
</feature>